<sequence precursor="true">MKKYVAAAMLGLLGCVIVVRSALAITEAQSYACPVVESLGLQRIPSDKIGGPQQYRITEDTIKLLTQFSKDKRIVIVENDGSITVK</sequence>
<accession>D2R5D3</accession>
<name>D2R5D3_PIRSD</name>
<gene>
    <name evidence="2" type="ordered locus">Psta_0706</name>
</gene>
<feature type="signal peptide" evidence="1">
    <location>
        <begin position="1"/>
        <end position="24"/>
    </location>
</feature>
<keyword evidence="1" id="KW-0732">Signal</keyword>
<dbReference type="KEGG" id="psl:Psta_0706"/>
<proteinExistence type="predicted"/>
<feature type="chain" id="PRO_5003035481" description="Lipoprotein" evidence="1">
    <location>
        <begin position="25"/>
        <end position="86"/>
    </location>
</feature>
<evidence type="ECO:0008006" key="4">
    <source>
        <dbReference type="Google" id="ProtNLM"/>
    </source>
</evidence>
<dbReference type="EMBL" id="CP001848">
    <property type="protein sequence ID" value="ADB15392.1"/>
    <property type="molecule type" value="Genomic_DNA"/>
</dbReference>
<evidence type="ECO:0000313" key="2">
    <source>
        <dbReference type="EMBL" id="ADB15392.1"/>
    </source>
</evidence>
<evidence type="ECO:0000256" key="1">
    <source>
        <dbReference type="SAM" id="SignalP"/>
    </source>
</evidence>
<evidence type="ECO:0000313" key="3">
    <source>
        <dbReference type="Proteomes" id="UP000001887"/>
    </source>
</evidence>
<organism evidence="2 3">
    <name type="scientific">Pirellula staleyi (strain ATCC 27377 / DSM 6068 / ICPB 4128)</name>
    <name type="common">Pirella staleyi</name>
    <dbReference type="NCBI Taxonomy" id="530564"/>
    <lineage>
        <taxon>Bacteria</taxon>
        <taxon>Pseudomonadati</taxon>
        <taxon>Planctomycetota</taxon>
        <taxon>Planctomycetia</taxon>
        <taxon>Pirellulales</taxon>
        <taxon>Pirellulaceae</taxon>
        <taxon>Pirellula</taxon>
    </lineage>
</organism>
<dbReference type="PROSITE" id="PS51257">
    <property type="entry name" value="PROKAR_LIPOPROTEIN"/>
    <property type="match status" value="1"/>
</dbReference>
<dbReference type="AlphaFoldDB" id="D2R5D3"/>
<reference evidence="2 3" key="1">
    <citation type="journal article" date="2009" name="Stand. Genomic Sci.">
        <title>Complete genome sequence of Pirellula staleyi type strain (ATCC 27377).</title>
        <authorList>
            <person name="Clum A."/>
            <person name="Tindall B.J."/>
            <person name="Sikorski J."/>
            <person name="Ivanova N."/>
            <person name="Mavrommatis K."/>
            <person name="Lucas S."/>
            <person name="Glavina del Rio T."/>
            <person name="Nolan M."/>
            <person name="Chen F."/>
            <person name="Tice H."/>
            <person name="Pitluck S."/>
            <person name="Cheng J.F."/>
            <person name="Chertkov O."/>
            <person name="Brettin T."/>
            <person name="Han C."/>
            <person name="Detter J.C."/>
            <person name="Kuske C."/>
            <person name="Bruce D."/>
            <person name="Goodwin L."/>
            <person name="Ovchinikova G."/>
            <person name="Pati A."/>
            <person name="Mikhailova N."/>
            <person name="Chen A."/>
            <person name="Palaniappan K."/>
            <person name="Land M."/>
            <person name="Hauser L."/>
            <person name="Chang Y.J."/>
            <person name="Jeffries C.D."/>
            <person name="Chain P."/>
            <person name="Rohde M."/>
            <person name="Goker M."/>
            <person name="Bristow J."/>
            <person name="Eisen J.A."/>
            <person name="Markowitz V."/>
            <person name="Hugenholtz P."/>
            <person name="Kyrpides N.C."/>
            <person name="Klenk H.P."/>
            <person name="Lapidus A."/>
        </authorList>
    </citation>
    <scope>NUCLEOTIDE SEQUENCE [LARGE SCALE GENOMIC DNA]</scope>
    <source>
        <strain evidence="3">ATCC 27377 / DSM 6068 / ICPB 4128</strain>
    </source>
</reference>
<dbReference type="Proteomes" id="UP000001887">
    <property type="component" value="Chromosome"/>
</dbReference>
<protein>
    <recommendedName>
        <fullName evidence="4">Lipoprotein</fullName>
    </recommendedName>
</protein>
<dbReference type="HOGENOM" id="CLU_2495193_0_0_0"/>
<keyword evidence="3" id="KW-1185">Reference proteome</keyword>